<sequence>MIKLLISILLLFTIFSSCNTKNQEKGDLNTILATIDSTDLTPLTNLSIYYVGKGENNTLRYFVNLYQGKCSPYLVDMTKDNLSIAKIDNQFVLKSCHDDYLTKAKIKESVTLYCKLNVYLLQTDEYGNVYINPFQEGPPTMMRISSNDKNPDSSKYSHYKDNWYKIR</sequence>
<name>A0ABN1MQB1_9FLAO</name>
<gene>
    <name evidence="2" type="ORF">GCM10009118_14480</name>
</gene>
<evidence type="ECO:0000313" key="3">
    <source>
        <dbReference type="Proteomes" id="UP001501126"/>
    </source>
</evidence>
<dbReference type="Proteomes" id="UP001501126">
    <property type="component" value="Unassembled WGS sequence"/>
</dbReference>
<accession>A0ABN1MQB1</accession>
<proteinExistence type="predicted"/>
<protein>
    <recommendedName>
        <fullName evidence="4">Lipoprotein</fullName>
    </recommendedName>
</protein>
<comment type="caution">
    <text evidence="2">The sequence shown here is derived from an EMBL/GenBank/DDBJ whole genome shotgun (WGS) entry which is preliminary data.</text>
</comment>
<reference evidence="2 3" key="1">
    <citation type="journal article" date="2019" name="Int. J. Syst. Evol. Microbiol.">
        <title>The Global Catalogue of Microorganisms (GCM) 10K type strain sequencing project: providing services to taxonomists for standard genome sequencing and annotation.</title>
        <authorList>
            <consortium name="The Broad Institute Genomics Platform"/>
            <consortium name="The Broad Institute Genome Sequencing Center for Infectious Disease"/>
            <person name="Wu L."/>
            <person name="Ma J."/>
        </authorList>
    </citation>
    <scope>NUCLEOTIDE SEQUENCE [LARGE SCALE GENOMIC DNA]</scope>
    <source>
        <strain evidence="2 3">JCM 16083</strain>
    </source>
</reference>
<evidence type="ECO:0000256" key="1">
    <source>
        <dbReference type="SAM" id="SignalP"/>
    </source>
</evidence>
<keyword evidence="1" id="KW-0732">Signal</keyword>
<dbReference type="EMBL" id="BAAAFH010000007">
    <property type="protein sequence ID" value="GAA0875040.1"/>
    <property type="molecule type" value="Genomic_DNA"/>
</dbReference>
<feature type="chain" id="PRO_5046885959" description="Lipoprotein" evidence="1">
    <location>
        <begin position="23"/>
        <end position="167"/>
    </location>
</feature>
<organism evidence="2 3">
    <name type="scientific">Wandonia haliotis</name>
    <dbReference type="NCBI Taxonomy" id="574963"/>
    <lineage>
        <taxon>Bacteria</taxon>
        <taxon>Pseudomonadati</taxon>
        <taxon>Bacteroidota</taxon>
        <taxon>Flavobacteriia</taxon>
        <taxon>Flavobacteriales</taxon>
        <taxon>Crocinitomicaceae</taxon>
        <taxon>Wandonia</taxon>
    </lineage>
</organism>
<evidence type="ECO:0008006" key="4">
    <source>
        <dbReference type="Google" id="ProtNLM"/>
    </source>
</evidence>
<dbReference type="PROSITE" id="PS51257">
    <property type="entry name" value="PROKAR_LIPOPROTEIN"/>
    <property type="match status" value="1"/>
</dbReference>
<dbReference type="RefSeq" id="WP_343786076.1">
    <property type="nucleotide sequence ID" value="NZ_BAAAFH010000007.1"/>
</dbReference>
<keyword evidence="3" id="KW-1185">Reference proteome</keyword>
<feature type="signal peptide" evidence="1">
    <location>
        <begin position="1"/>
        <end position="22"/>
    </location>
</feature>
<evidence type="ECO:0000313" key="2">
    <source>
        <dbReference type="EMBL" id="GAA0875040.1"/>
    </source>
</evidence>